<dbReference type="GO" id="GO:0022857">
    <property type="term" value="F:transmembrane transporter activity"/>
    <property type="evidence" value="ECO:0007669"/>
    <property type="project" value="InterPro"/>
</dbReference>
<dbReference type="InterPro" id="IPR035906">
    <property type="entry name" value="MetI-like_sf"/>
</dbReference>
<dbReference type="GO" id="GO:0006865">
    <property type="term" value="P:amino acid transport"/>
    <property type="evidence" value="ECO:0007669"/>
    <property type="project" value="TreeGrafter"/>
</dbReference>
<comment type="subcellular location">
    <subcellularLocation>
        <location evidence="1">Cell inner membrane</location>
        <topology evidence="1">Multi-pass membrane protein</topology>
    </subcellularLocation>
    <subcellularLocation>
        <location evidence="8">Cell membrane</location>
        <topology evidence="8">Multi-pass membrane protein</topology>
    </subcellularLocation>
</comment>
<evidence type="ECO:0000256" key="5">
    <source>
        <dbReference type="ARBA" id="ARBA00022692"/>
    </source>
</evidence>
<comment type="similarity">
    <text evidence="2">Belongs to the binding-protein-dependent transport system permease family. HisMQ subfamily.</text>
</comment>
<feature type="domain" description="ABC transmembrane type-1" evidence="9">
    <location>
        <begin position="18"/>
        <end position="206"/>
    </location>
</feature>
<feature type="transmembrane region" description="Helical" evidence="8">
    <location>
        <begin position="54"/>
        <end position="75"/>
    </location>
</feature>
<keyword evidence="3 8" id="KW-0813">Transport</keyword>
<accession>A0A840AQT5</accession>
<dbReference type="SUPFAM" id="SSF161098">
    <property type="entry name" value="MetI-like"/>
    <property type="match status" value="1"/>
</dbReference>
<organism evidence="10 11">
    <name type="scientific">Kaistia hirudinis</name>
    <dbReference type="NCBI Taxonomy" id="1293440"/>
    <lineage>
        <taxon>Bacteria</taxon>
        <taxon>Pseudomonadati</taxon>
        <taxon>Pseudomonadota</taxon>
        <taxon>Alphaproteobacteria</taxon>
        <taxon>Hyphomicrobiales</taxon>
        <taxon>Kaistiaceae</taxon>
        <taxon>Kaistia</taxon>
    </lineage>
</organism>
<dbReference type="Proteomes" id="UP000553963">
    <property type="component" value="Unassembled WGS sequence"/>
</dbReference>
<feature type="transmembrane region" description="Helical" evidence="8">
    <location>
        <begin position="185"/>
        <end position="205"/>
    </location>
</feature>
<keyword evidence="7 8" id="KW-0472">Membrane</keyword>
<evidence type="ECO:0000313" key="11">
    <source>
        <dbReference type="Proteomes" id="UP000553963"/>
    </source>
</evidence>
<evidence type="ECO:0000256" key="1">
    <source>
        <dbReference type="ARBA" id="ARBA00004429"/>
    </source>
</evidence>
<dbReference type="PANTHER" id="PTHR30614">
    <property type="entry name" value="MEMBRANE COMPONENT OF AMINO ACID ABC TRANSPORTER"/>
    <property type="match status" value="1"/>
</dbReference>
<dbReference type="GO" id="GO:0043190">
    <property type="term" value="C:ATP-binding cassette (ABC) transporter complex"/>
    <property type="evidence" value="ECO:0007669"/>
    <property type="project" value="InterPro"/>
</dbReference>
<dbReference type="RefSeq" id="WP_183399266.1">
    <property type="nucleotide sequence ID" value="NZ_JACIDS010000003.1"/>
</dbReference>
<feature type="transmembrane region" description="Helical" evidence="8">
    <location>
        <begin position="87"/>
        <end position="106"/>
    </location>
</feature>
<keyword evidence="4" id="KW-1003">Cell membrane</keyword>
<dbReference type="PROSITE" id="PS50928">
    <property type="entry name" value="ABC_TM1"/>
    <property type="match status" value="1"/>
</dbReference>
<evidence type="ECO:0000256" key="8">
    <source>
        <dbReference type="RuleBase" id="RU363032"/>
    </source>
</evidence>
<protein>
    <submittedName>
        <fullName evidence="10">Polar amino acid transport system permease protein</fullName>
    </submittedName>
</protein>
<dbReference type="InterPro" id="IPR000515">
    <property type="entry name" value="MetI-like"/>
</dbReference>
<dbReference type="NCBIfam" id="TIGR01726">
    <property type="entry name" value="HEQRo_perm_3TM"/>
    <property type="match status" value="1"/>
</dbReference>
<keyword evidence="11" id="KW-1185">Reference proteome</keyword>
<dbReference type="InterPro" id="IPR010065">
    <property type="entry name" value="AA_ABC_transptr_permease_3TM"/>
</dbReference>
<name>A0A840AQT5_9HYPH</name>
<comment type="caution">
    <text evidence="10">The sequence shown here is derived from an EMBL/GenBank/DDBJ whole genome shotgun (WGS) entry which is preliminary data.</text>
</comment>
<evidence type="ECO:0000313" key="10">
    <source>
        <dbReference type="EMBL" id="MBB3931648.1"/>
    </source>
</evidence>
<dbReference type="InterPro" id="IPR043429">
    <property type="entry name" value="ArtM/GltK/GlnP/TcyL/YhdX-like"/>
</dbReference>
<dbReference type="Gene3D" id="1.10.3720.10">
    <property type="entry name" value="MetI-like"/>
    <property type="match status" value="1"/>
</dbReference>
<evidence type="ECO:0000259" key="9">
    <source>
        <dbReference type="PROSITE" id="PS50928"/>
    </source>
</evidence>
<dbReference type="PANTHER" id="PTHR30614:SF34">
    <property type="entry name" value="BLR6398 PROTEIN"/>
    <property type="match status" value="1"/>
</dbReference>
<feature type="transmembrane region" description="Helical" evidence="8">
    <location>
        <begin position="20"/>
        <end position="42"/>
    </location>
</feature>
<dbReference type="AlphaFoldDB" id="A0A840AQT5"/>
<dbReference type="CDD" id="cd06261">
    <property type="entry name" value="TM_PBP2"/>
    <property type="match status" value="1"/>
</dbReference>
<keyword evidence="6 8" id="KW-1133">Transmembrane helix</keyword>
<evidence type="ECO:0000256" key="7">
    <source>
        <dbReference type="ARBA" id="ARBA00023136"/>
    </source>
</evidence>
<reference evidence="10 11" key="1">
    <citation type="submission" date="2020-08" db="EMBL/GenBank/DDBJ databases">
        <title>Genomic Encyclopedia of Type Strains, Phase IV (KMG-IV): sequencing the most valuable type-strain genomes for metagenomic binning, comparative biology and taxonomic classification.</title>
        <authorList>
            <person name="Goeker M."/>
        </authorList>
    </citation>
    <scope>NUCLEOTIDE SEQUENCE [LARGE SCALE GENOMIC DNA]</scope>
    <source>
        <strain evidence="10 11">DSM 25966</strain>
    </source>
</reference>
<evidence type="ECO:0000256" key="4">
    <source>
        <dbReference type="ARBA" id="ARBA00022475"/>
    </source>
</evidence>
<proteinExistence type="inferred from homology"/>
<keyword evidence="5 8" id="KW-0812">Transmembrane</keyword>
<gene>
    <name evidence="10" type="ORF">GGR25_002698</name>
</gene>
<dbReference type="EMBL" id="JACIDS010000003">
    <property type="protein sequence ID" value="MBB3931648.1"/>
    <property type="molecule type" value="Genomic_DNA"/>
</dbReference>
<dbReference type="Pfam" id="PF00528">
    <property type="entry name" value="BPD_transp_1"/>
    <property type="match status" value="1"/>
</dbReference>
<evidence type="ECO:0000256" key="3">
    <source>
        <dbReference type="ARBA" id="ARBA00022448"/>
    </source>
</evidence>
<evidence type="ECO:0000256" key="2">
    <source>
        <dbReference type="ARBA" id="ARBA00010072"/>
    </source>
</evidence>
<evidence type="ECO:0000256" key="6">
    <source>
        <dbReference type="ARBA" id="ARBA00022989"/>
    </source>
</evidence>
<sequence>MSLREFGLPEFYFLLLSARWTLLLAIVAFVGGGALGLVIAALRVAPAAWLRHLAGGYISFVQSTPILIQLFMVYYGSAFIGLRPDPWPAAAITFCLNSGAFFGEIFRGAIESVSKGQWEAAKSLGLRYLATLRLVIVPQAMKLSLPPTVGFMVQIVKTTSVASLIGLSELSRTATAINTMTFEPILVFGTVSAIYFAMCWPLSVLGRHLERRVGDGRQRPVEL</sequence>